<sequence length="175" mass="18593">MGICNSTESISVSTIKVIHQDGKLTEFSYPVKVSQVLQKNPSCFVCNSDEMEFNDFVLAMKGDEHLQPGQLYFVFPLTRLKYPIQAEEMAALAVKATTALTKNGVVGISLGYSSSNDDEMSIKTSGQLLATVNGNGGGGGDGDGGVVVVKRRSKCSGGRGGKRCNFTSKLSAIQE</sequence>
<dbReference type="STRING" id="218851.A0A2G5EIR6"/>
<dbReference type="EMBL" id="KZ305024">
    <property type="protein sequence ID" value="PIA55581.1"/>
    <property type="molecule type" value="Genomic_DNA"/>
</dbReference>
<gene>
    <name evidence="1" type="ORF">AQUCO_00700114v1</name>
</gene>
<evidence type="ECO:0000313" key="2">
    <source>
        <dbReference type="Proteomes" id="UP000230069"/>
    </source>
</evidence>
<dbReference type="PANTHER" id="PTHR33052">
    <property type="entry name" value="DUF4228 DOMAIN PROTEIN-RELATED"/>
    <property type="match status" value="1"/>
</dbReference>
<dbReference type="Proteomes" id="UP000230069">
    <property type="component" value="Unassembled WGS sequence"/>
</dbReference>
<accession>A0A2G5EIR6</accession>
<evidence type="ECO:0008006" key="3">
    <source>
        <dbReference type="Google" id="ProtNLM"/>
    </source>
</evidence>
<name>A0A2G5EIR6_AQUCA</name>
<dbReference type="InParanoid" id="A0A2G5EIR6"/>
<dbReference type="OrthoDB" id="843671at2759"/>
<dbReference type="AlphaFoldDB" id="A0A2G5EIR6"/>
<organism evidence="1 2">
    <name type="scientific">Aquilegia coerulea</name>
    <name type="common">Rocky mountain columbine</name>
    <dbReference type="NCBI Taxonomy" id="218851"/>
    <lineage>
        <taxon>Eukaryota</taxon>
        <taxon>Viridiplantae</taxon>
        <taxon>Streptophyta</taxon>
        <taxon>Embryophyta</taxon>
        <taxon>Tracheophyta</taxon>
        <taxon>Spermatophyta</taxon>
        <taxon>Magnoliopsida</taxon>
        <taxon>Ranunculales</taxon>
        <taxon>Ranunculaceae</taxon>
        <taxon>Thalictroideae</taxon>
        <taxon>Aquilegia</taxon>
    </lineage>
</organism>
<evidence type="ECO:0000313" key="1">
    <source>
        <dbReference type="EMBL" id="PIA55581.1"/>
    </source>
</evidence>
<dbReference type="InterPro" id="IPR025322">
    <property type="entry name" value="PADRE_dom"/>
</dbReference>
<protein>
    <recommendedName>
        <fullName evidence="3">Hth-type transcriptional regulator</fullName>
    </recommendedName>
</protein>
<dbReference type="Pfam" id="PF14009">
    <property type="entry name" value="PADRE"/>
    <property type="match status" value="1"/>
</dbReference>
<proteinExistence type="predicted"/>
<reference evidence="1 2" key="1">
    <citation type="submission" date="2017-09" db="EMBL/GenBank/DDBJ databases">
        <title>WGS assembly of Aquilegia coerulea Goldsmith.</title>
        <authorList>
            <person name="Hodges S."/>
            <person name="Kramer E."/>
            <person name="Nordborg M."/>
            <person name="Tomkins J."/>
            <person name="Borevitz J."/>
            <person name="Derieg N."/>
            <person name="Yan J."/>
            <person name="Mihaltcheva S."/>
            <person name="Hayes R.D."/>
            <person name="Rokhsar D."/>
        </authorList>
    </citation>
    <scope>NUCLEOTIDE SEQUENCE [LARGE SCALE GENOMIC DNA]</scope>
    <source>
        <strain evidence="2">cv. Goldsmith</strain>
    </source>
</reference>
<keyword evidence="2" id="KW-1185">Reference proteome</keyword>